<evidence type="ECO:0000313" key="2">
    <source>
        <dbReference type="EMBL" id="SVA61647.1"/>
    </source>
</evidence>
<evidence type="ECO:0000313" key="3">
    <source>
        <dbReference type="EMBL" id="SVC90359.1"/>
    </source>
</evidence>
<proteinExistence type="predicted"/>
<dbReference type="AlphaFoldDB" id="A0A382QY02"/>
<keyword evidence="1" id="KW-1133">Transmembrane helix</keyword>
<evidence type="ECO:0000256" key="1">
    <source>
        <dbReference type="SAM" id="Phobius"/>
    </source>
</evidence>
<dbReference type="EMBL" id="UINC01117729">
    <property type="protein sequence ID" value="SVC90359.1"/>
    <property type="molecule type" value="Genomic_DNA"/>
</dbReference>
<accession>A0A382QY02</accession>
<name>A0A382QY02_9ZZZZ</name>
<gene>
    <name evidence="2" type="ORF">METZ01_LOCUS114501</name>
    <name evidence="3" type="ORF">METZ01_LOCUS343213</name>
</gene>
<keyword evidence="1" id="KW-0812">Transmembrane</keyword>
<sequence length="55" mass="5948">MKSRIVVAVVFFVGFIVGFSAVTLVAHEPSQLVSLIGGIVGGYVLLFLYKRFNTS</sequence>
<dbReference type="EMBL" id="UINC01014461">
    <property type="protein sequence ID" value="SVA61647.1"/>
    <property type="molecule type" value="Genomic_DNA"/>
</dbReference>
<feature type="transmembrane region" description="Helical" evidence="1">
    <location>
        <begin position="32"/>
        <end position="49"/>
    </location>
</feature>
<feature type="transmembrane region" description="Helical" evidence="1">
    <location>
        <begin position="5"/>
        <end position="26"/>
    </location>
</feature>
<protein>
    <submittedName>
        <fullName evidence="3">Uncharacterized protein</fullName>
    </submittedName>
</protein>
<organism evidence="3">
    <name type="scientific">marine metagenome</name>
    <dbReference type="NCBI Taxonomy" id="408172"/>
    <lineage>
        <taxon>unclassified sequences</taxon>
        <taxon>metagenomes</taxon>
        <taxon>ecological metagenomes</taxon>
    </lineage>
</organism>
<reference evidence="3" key="1">
    <citation type="submission" date="2018-05" db="EMBL/GenBank/DDBJ databases">
        <authorList>
            <person name="Lanie J.A."/>
            <person name="Ng W.-L."/>
            <person name="Kazmierczak K.M."/>
            <person name="Andrzejewski T.M."/>
            <person name="Davidsen T.M."/>
            <person name="Wayne K.J."/>
            <person name="Tettelin H."/>
            <person name="Glass J.I."/>
            <person name="Rusch D."/>
            <person name="Podicherti R."/>
            <person name="Tsui H.-C.T."/>
            <person name="Winkler M.E."/>
        </authorList>
    </citation>
    <scope>NUCLEOTIDE SEQUENCE</scope>
</reference>
<keyword evidence="1" id="KW-0472">Membrane</keyword>